<reference evidence="2 3" key="1">
    <citation type="submission" date="2019-05" db="EMBL/GenBank/DDBJ databases">
        <title>Another draft genome of Portunus trituberculatus and its Hox gene families provides insights of decapod evolution.</title>
        <authorList>
            <person name="Jeong J.-H."/>
            <person name="Song I."/>
            <person name="Kim S."/>
            <person name="Choi T."/>
            <person name="Kim D."/>
            <person name="Ryu S."/>
            <person name="Kim W."/>
        </authorList>
    </citation>
    <scope>NUCLEOTIDE SEQUENCE [LARGE SCALE GENOMIC DNA]</scope>
    <source>
        <tissue evidence="2">Muscle</tissue>
    </source>
</reference>
<protein>
    <submittedName>
        <fullName evidence="2">Uncharacterized protein</fullName>
    </submittedName>
</protein>
<dbReference type="AlphaFoldDB" id="A0A5B7F6G9"/>
<evidence type="ECO:0000313" key="3">
    <source>
        <dbReference type="Proteomes" id="UP000324222"/>
    </source>
</evidence>
<organism evidence="2 3">
    <name type="scientific">Portunus trituberculatus</name>
    <name type="common">Swimming crab</name>
    <name type="synonym">Neptunus trituberculatus</name>
    <dbReference type="NCBI Taxonomy" id="210409"/>
    <lineage>
        <taxon>Eukaryota</taxon>
        <taxon>Metazoa</taxon>
        <taxon>Ecdysozoa</taxon>
        <taxon>Arthropoda</taxon>
        <taxon>Crustacea</taxon>
        <taxon>Multicrustacea</taxon>
        <taxon>Malacostraca</taxon>
        <taxon>Eumalacostraca</taxon>
        <taxon>Eucarida</taxon>
        <taxon>Decapoda</taxon>
        <taxon>Pleocyemata</taxon>
        <taxon>Brachyura</taxon>
        <taxon>Eubrachyura</taxon>
        <taxon>Portunoidea</taxon>
        <taxon>Portunidae</taxon>
        <taxon>Portuninae</taxon>
        <taxon>Portunus</taxon>
    </lineage>
</organism>
<accession>A0A5B7F6G9</accession>
<comment type="caution">
    <text evidence="2">The sequence shown here is derived from an EMBL/GenBank/DDBJ whole genome shotgun (WGS) entry which is preliminary data.</text>
</comment>
<evidence type="ECO:0000313" key="2">
    <source>
        <dbReference type="EMBL" id="MPC40678.1"/>
    </source>
</evidence>
<dbReference type="Proteomes" id="UP000324222">
    <property type="component" value="Unassembled WGS sequence"/>
</dbReference>
<sequence>MTSGSSWRRTVASRPPVLSSPRWTGRAFTGPLLIRP</sequence>
<gene>
    <name evidence="2" type="ORF">E2C01_034243</name>
</gene>
<dbReference type="EMBL" id="VSRR010004772">
    <property type="protein sequence ID" value="MPC40678.1"/>
    <property type="molecule type" value="Genomic_DNA"/>
</dbReference>
<feature type="region of interest" description="Disordered" evidence="1">
    <location>
        <begin position="1"/>
        <end position="22"/>
    </location>
</feature>
<evidence type="ECO:0000256" key="1">
    <source>
        <dbReference type="SAM" id="MobiDB-lite"/>
    </source>
</evidence>
<name>A0A5B7F6G9_PORTR</name>
<proteinExistence type="predicted"/>
<keyword evidence="3" id="KW-1185">Reference proteome</keyword>